<sequence length="215" mass="25737">MIETSLTIILNRIEDIENIENILKDLDILSPIYIIQIDDTFQITFTTEYEYYELESKILINYCDYEFTKDLGNGRKEIRIQISRVQFPYSRDSWGRPIEDPINETYYLIKKVTKKIDAAKVNPRIKVLFEKEERSYYINIVCGVIATTDEKGFLVLNDFNEKIKADNKNNFLINELFETRTDAFWQGYNKLNNYVQNEFEEYVKNKRKINKRSKK</sequence>
<accession>A0A7K1SZX4</accession>
<proteinExistence type="predicted"/>
<comment type="caution">
    <text evidence="1">The sequence shown here is derived from an EMBL/GenBank/DDBJ whole genome shotgun (WGS) entry which is preliminary data.</text>
</comment>
<dbReference type="Proteomes" id="UP000462014">
    <property type="component" value="Unassembled WGS sequence"/>
</dbReference>
<evidence type="ECO:0000313" key="2">
    <source>
        <dbReference type="Proteomes" id="UP000462014"/>
    </source>
</evidence>
<dbReference type="RefSeq" id="WP_157568554.1">
    <property type="nucleotide sequence ID" value="NZ_WPIK01000015.1"/>
</dbReference>
<protein>
    <submittedName>
        <fullName evidence="1">Uncharacterized protein</fullName>
    </submittedName>
</protein>
<keyword evidence="2" id="KW-1185">Reference proteome</keyword>
<gene>
    <name evidence="1" type="ORF">GO621_15195</name>
</gene>
<dbReference type="EMBL" id="WPIK01000015">
    <property type="protein sequence ID" value="MVN22871.1"/>
    <property type="molecule type" value="Genomic_DNA"/>
</dbReference>
<name>A0A7K1SZX4_9SPHI</name>
<dbReference type="AlphaFoldDB" id="A0A7K1SZX4"/>
<organism evidence="1 2">
    <name type="scientific">Mucilaginibacter arboris</name>
    <dbReference type="NCBI Taxonomy" id="2682090"/>
    <lineage>
        <taxon>Bacteria</taxon>
        <taxon>Pseudomonadati</taxon>
        <taxon>Bacteroidota</taxon>
        <taxon>Sphingobacteriia</taxon>
        <taxon>Sphingobacteriales</taxon>
        <taxon>Sphingobacteriaceae</taxon>
        <taxon>Mucilaginibacter</taxon>
    </lineage>
</organism>
<reference evidence="1 2" key="1">
    <citation type="submission" date="2019-12" db="EMBL/GenBank/DDBJ databases">
        <title>Mucilaginibacter sp. HMF7410 genome sequencing and assembly.</title>
        <authorList>
            <person name="Kang H."/>
            <person name="Cha I."/>
            <person name="Kim H."/>
            <person name="Joh K."/>
        </authorList>
    </citation>
    <scope>NUCLEOTIDE SEQUENCE [LARGE SCALE GENOMIC DNA]</scope>
    <source>
        <strain evidence="1 2">HMF7410</strain>
    </source>
</reference>
<evidence type="ECO:0000313" key="1">
    <source>
        <dbReference type="EMBL" id="MVN22871.1"/>
    </source>
</evidence>